<sequence length="398" mass="42989">MLRVQQLRLTYAWSVTTPGLLDGATHGAPAPAMTFPADYVRAFDAVGNTGVIPAGGAPWPGSTDEPSLTRPWPPRNEAVDEVVNVWARALGSRDYASLSSRRFWRAQIPLAVPRPPLRLAQDTAETVVTGTALCHPLGNSVAVTAAISGDLDPGRLAERVADIDQSARLRLADGHTTQTYPLRTLGPELLRRLHTHRGGTGIGEPEFDPFVVVTVVRADPDCTDDECRATEGGAVHHLLHALATRARLTECPVPRRLAEHSLPGRTHQGGGVLYRLPRTRVVWAPYRFRRAGRSRWLGCYHHNLALASMLTDAWLGVTAWAADTIAEGPLAPGAFEVAERCAALLGLVYEENPRPAPVYRTRSMAAQIVDSGLVPALQDVRGYVGALRELKPASLTPG</sequence>
<evidence type="ECO:0000313" key="2">
    <source>
        <dbReference type="Proteomes" id="UP000641932"/>
    </source>
</evidence>
<dbReference type="RefSeq" id="WP_189135546.1">
    <property type="nucleotide sequence ID" value="NZ_BMMS01000047.1"/>
</dbReference>
<organism evidence="1 2">
    <name type="scientific">Wenjunlia tyrosinilytica</name>
    <dbReference type="NCBI Taxonomy" id="1544741"/>
    <lineage>
        <taxon>Bacteria</taxon>
        <taxon>Bacillati</taxon>
        <taxon>Actinomycetota</taxon>
        <taxon>Actinomycetes</taxon>
        <taxon>Kitasatosporales</taxon>
        <taxon>Streptomycetaceae</taxon>
        <taxon>Wenjunlia</taxon>
    </lineage>
</organism>
<dbReference type="Proteomes" id="UP000641932">
    <property type="component" value="Unassembled WGS sequence"/>
</dbReference>
<comment type="caution">
    <text evidence="1">The sequence shown here is derived from an EMBL/GenBank/DDBJ whole genome shotgun (WGS) entry which is preliminary data.</text>
</comment>
<reference evidence="1" key="1">
    <citation type="journal article" date="2014" name="Int. J. Syst. Evol. Microbiol.">
        <title>Complete genome sequence of Corynebacterium casei LMG S-19264T (=DSM 44701T), isolated from a smear-ripened cheese.</title>
        <authorList>
            <consortium name="US DOE Joint Genome Institute (JGI-PGF)"/>
            <person name="Walter F."/>
            <person name="Albersmeier A."/>
            <person name="Kalinowski J."/>
            <person name="Ruckert C."/>
        </authorList>
    </citation>
    <scope>NUCLEOTIDE SEQUENCE</scope>
    <source>
        <strain evidence="1">CGMCC 4.7201</strain>
    </source>
</reference>
<protein>
    <submittedName>
        <fullName evidence="1">Uncharacterized protein</fullName>
    </submittedName>
</protein>
<gene>
    <name evidence="1" type="ORF">GCM10012280_66610</name>
</gene>
<accession>A0A918E2I3</accession>
<evidence type="ECO:0000313" key="1">
    <source>
        <dbReference type="EMBL" id="GGO99659.1"/>
    </source>
</evidence>
<dbReference type="AlphaFoldDB" id="A0A918E2I3"/>
<keyword evidence="2" id="KW-1185">Reference proteome</keyword>
<dbReference type="EMBL" id="BMMS01000047">
    <property type="protein sequence ID" value="GGO99659.1"/>
    <property type="molecule type" value="Genomic_DNA"/>
</dbReference>
<proteinExistence type="predicted"/>
<name>A0A918E2I3_9ACTN</name>
<reference evidence="1" key="2">
    <citation type="submission" date="2020-09" db="EMBL/GenBank/DDBJ databases">
        <authorList>
            <person name="Sun Q."/>
            <person name="Zhou Y."/>
        </authorList>
    </citation>
    <scope>NUCLEOTIDE SEQUENCE</scope>
    <source>
        <strain evidence="1">CGMCC 4.7201</strain>
    </source>
</reference>